<dbReference type="PANTHER" id="PTHR23028:SF53">
    <property type="entry name" value="ACYL_TRANSF_3 DOMAIN-CONTAINING PROTEIN"/>
    <property type="match status" value="1"/>
</dbReference>
<feature type="transmembrane region" description="Helical" evidence="1">
    <location>
        <begin position="254"/>
        <end position="273"/>
    </location>
</feature>
<dbReference type="RefSeq" id="WP_251958517.1">
    <property type="nucleotide sequence ID" value="NZ_AP025732.1"/>
</dbReference>
<feature type="transmembrane region" description="Helical" evidence="1">
    <location>
        <begin position="138"/>
        <end position="162"/>
    </location>
</feature>
<dbReference type="PANTHER" id="PTHR23028">
    <property type="entry name" value="ACETYLTRANSFERASE"/>
    <property type="match status" value="1"/>
</dbReference>
<feature type="transmembrane region" description="Helical" evidence="1">
    <location>
        <begin position="215"/>
        <end position="233"/>
    </location>
</feature>
<feature type="transmembrane region" description="Helical" evidence="1">
    <location>
        <begin position="12"/>
        <end position="31"/>
    </location>
</feature>
<organism evidence="3 4">
    <name type="scientific">Nostoc cf. commune SO-36</name>
    <dbReference type="NCBI Taxonomy" id="449208"/>
    <lineage>
        <taxon>Bacteria</taxon>
        <taxon>Bacillati</taxon>
        <taxon>Cyanobacteriota</taxon>
        <taxon>Cyanophyceae</taxon>
        <taxon>Nostocales</taxon>
        <taxon>Nostocaceae</taxon>
        <taxon>Nostoc</taxon>
    </lineage>
</organism>
<keyword evidence="4" id="KW-1185">Reference proteome</keyword>
<dbReference type="Proteomes" id="UP001055453">
    <property type="component" value="Chromosome"/>
</dbReference>
<dbReference type="InterPro" id="IPR002656">
    <property type="entry name" value="Acyl_transf_3_dom"/>
</dbReference>
<feature type="transmembrane region" description="Helical" evidence="1">
    <location>
        <begin position="46"/>
        <end position="68"/>
    </location>
</feature>
<name>A0ABM7YWN1_NOSCO</name>
<reference evidence="3" key="1">
    <citation type="submission" date="2022-04" db="EMBL/GenBank/DDBJ databases">
        <title>Complete genome sequence of a cyanobacterium, Nostoc sp. SO-36, isolated in Antarctica.</title>
        <authorList>
            <person name="Kanesaki Y."/>
            <person name="Effendi D."/>
            <person name="Sakamoto T."/>
            <person name="Ohtani S."/>
            <person name="Awai K."/>
        </authorList>
    </citation>
    <scope>NUCLEOTIDE SEQUENCE</scope>
    <source>
        <strain evidence="3">SO-36</strain>
    </source>
</reference>
<feature type="transmembrane region" description="Helical" evidence="1">
    <location>
        <begin position="99"/>
        <end position="118"/>
    </location>
</feature>
<dbReference type="InterPro" id="IPR050879">
    <property type="entry name" value="Acyltransferase_3"/>
</dbReference>
<feature type="transmembrane region" description="Helical" evidence="1">
    <location>
        <begin position="174"/>
        <end position="195"/>
    </location>
</feature>
<keyword evidence="1" id="KW-0812">Transmembrane</keyword>
<evidence type="ECO:0000313" key="4">
    <source>
        <dbReference type="Proteomes" id="UP001055453"/>
    </source>
</evidence>
<proteinExistence type="predicted"/>
<feature type="transmembrane region" description="Helical" evidence="1">
    <location>
        <begin position="372"/>
        <end position="394"/>
    </location>
</feature>
<keyword evidence="1" id="KW-0472">Membrane</keyword>
<gene>
    <name evidence="3" type="ORF">ANSO36C_08330</name>
</gene>
<protein>
    <recommendedName>
        <fullName evidence="2">Acyltransferase 3 domain-containing protein</fullName>
    </recommendedName>
</protein>
<dbReference type="Pfam" id="PF01757">
    <property type="entry name" value="Acyl_transf_3"/>
    <property type="match status" value="1"/>
</dbReference>
<dbReference type="EMBL" id="AP025732">
    <property type="protein sequence ID" value="BDI15031.1"/>
    <property type="molecule type" value="Genomic_DNA"/>
</dbReference>
<sequence length="412" mass="48588">MVEEIAIPLKNRLDALLVLRGFACLMVVVLHCNPPRNAIFYKGYDLSWLTFSSGLVGVWIFFSMSGYLMGKAFYTKRYTADVPGVINFWRNRLLRICPLYYFAVLILALFVYTDILKIENWGYLFRIITFTYNHSLPPIWNGAMWSLSTEVQFYILVPFLYTFLSHRLISRKQIVFTAIFIILVTFFVKLVFWITLRHQISEELKYFNKYSYTQLVTNIDLFLCGFIVNGLLFHQSKIITNFKNIKVNQIYMKYLAIILLIILYMLTAHHLYHHELWNLPERAGKGMRTSTTFFIWQPITALITSFFIFVFEFDIYQTSIKNEVLSFSVILRNPLRVMELFGNLSYGVYIWHMPILAKINFIFTSQIPIEAFYMRLIATLLLSTLLASITYFVIEIPCSRWKTYQKIQIGNN</sequence>
<evidence type="ECO:0000256" key="1">
    <source>
        <dbReference type="SAM" id="Phobius"/>
    </source>
</evidence>
<evidence type="ECO:0000259" key="2">
    <source>
        <dbReference type="Pfam" id="PF01757"/>
    </source>
</evidence>
<feature type="domain" description="Acyltransferase 3" evidence="2">
    <location>
        <begin position="18"/>
        <end position="387"/>
    </location>
</feature>
<feature type="transmembrane region" description="Helical" evidence="1">
    <location>
        <begin position="293"/>
        <end position="313"/>
    </location>
</feature>
<evidence type="ECO:0000313" key="3">
    <source>
        <dbReference type="EMBL" id="BDI15031.1"/>
    </source>
</evidence>
<feature type="transmembrane region" description="Helical" evidence="1">
    <location>
        <begin position="334"/>
        <end position="352"/>
    </location>
</feature>
<keyword evidence="1" id="KW-1133">Transmembrane helix</keyword>
<accession>A0ABM7YWN1</accession>